<evidence type="ECO:0000313" key="2">
    <source>
        <dbReference type="EMBL" id="KAJ8989714.1"/>
    </source>
</evidence>
<organism evidence="2 3">
    <name type="scientific">Exophiala dermatitidis</name>
    <name type="common">Black yeast-like fungus</name>
    <name type="synonym">Wangiella dermatitidis</name>
    <dbReference type="NCBI Taxonomy" id="5970"/>
    <lineage>
        <taxon>Eukaryota</taxon>
        <taxon>Fungi</taxon>
        <taxon>Dikarya</taxon>
        <taxon>Ascomycota</taxon>
        <taxon>Pezizomycotina</taxon>
        <taxon>Eurotiomycetes</taxon>
        <taxon>Chaetothyriomycetidae</taxon>
        <taxon>Chaetothyriales</taxon>
        <taxon>Herpotrichiellaceae</taxon>
        <taxon>Exophiala</taxon>
    </lineage>
</organism>
<feature type="region of interest" description="Disordered" evidence="1">
    <location>
        <begin position="80"/>
        <end position="102"/>
    </location>
</feature>
<sequence length="102" mass="10842">MPHGELKDGMGDAQRLSNQYCSGTTSSQSLLLQCYLMSALFKSRAEEEIQYSSGVAVVVLPRIQDFIRVTDLLLVSAPSPGGIRPLGSPPHPPALLASATTT</sequence>
<name>A0AAN6ISG9_EXODE</name>
<dbReference type="AlphaFoldDB" id="A0AAN6ISG9"/>
<evidence type="ECO:0000256" key="1">
    <source>
        <dbReference type="SAM" id="MobiDB-lite"/>
    </source>
</evidence>
<dbReference type="EMBL" id="JAJGCB010000013">
    <property type="protein sequence ID" value="KAJ8989714.1"/>
    <property type="molecule type" value="Genomic_DNA"/>
</dbReference>
<reference evidence="2" key="1">
    <citation type="submission" date="2023-01" db="EMBL/GenBank/DDBJ databases">
        <title>Exophiala dermititidis isolated from Cystic Fibrosis Patient.</title>
        <authorList>
            <person name="Kurbessoian T."/>
            <person name="Crocker A."/>
            <person name="Murante D."/>
            <person name="Hogan D.A."/>
            <person name="Stajich J.E."/>
        </authorList>
    </citation>
    <scope>NUCLEOTIDE SEQUENCE</scope>
    <source>
        <strain evidence="2">Ex8</strain>
    </source>
</reference>
<evidence type="ECO:0000313" key="3">
    <source>
        <dbReference type="Proteomes" id="UP001161757"/>
    </source>
</evidence>
<gene>
    <name evidence="2" type="ORF">HRR80_006434</name>
</gene>
<dbReference type="Proteomes" id="UP001161757">
    <property type="component" value="Unassembled WGS sequence"/>
</dbReference>
<accession>A0AAN6ISG9</accession>
<proteinExistence type="predicted"/>
<protein>
    <submittedName>
        <fullName evidence="2">Uncharacterized protein</fullName>
    </submittedName>
</protein>
<comment type="caution">
    <text evidence="2">The sequence shown here is derived from an EMBL/GenBank/DDBJ whole genome shotgun (WGS) entry which is preliminary data.</text>
</comment>